<feature type="compositionally biased region" description="Low complexity" evidence="8">
    <location>
        <begin position="316"/>
        <end position="346"/>
    </location>
</feature>
<dbReference type="SUPFAM" id="SSF56204">
    <property type="entry name" value="Hect, E3 ligase catalytic domain"/>
    <property type="match status" value="1"/>
</dbReference>
<reference evidence="12" key="1">
    <citation type="submission" date="2016-06" db="UniProtKB">
        <authorList>
            <consortium name="WormBaseParasite"/>
        </authorList>
    </citation>
    <scope>IDENTIFICATION</scope>
</reference>
<evidence type="ECO:0000256" key="8">
    <source>
        <dbReference type="SAM" id="MobiDB-lite"/>
    </source>
</evidence>
<accession>A0A183J071</accession>
<dbReference type="EC" id="2.3.2.26" evidence="3"/>
<dbReference type="InterPro" id="IPR025527">
    <property type="entry name" value="HUWE1/Rev1_UBM"/>
</dbReference>
<name>A0A183J071_9BILA</name>
<proteinExistence type="inferred from homology"/>
<dbReference type="InterPro" id="IPR035983">
    <property type="entry name" value="Hect_E3_ubiquitin_ligase"/>
</dbReference>
<evidence type="ECO:0000256" key="6">
    <source>
        <dbReference type="ARBA" id="ARBA00034494"/>
    </source>
</evidence>
<dbReference type="InterPro" id="IPR050409">
    <property type="entry name" value="E3_ubiq-protein_ligase"/>
</dbReference>
<comment type="pathway">
    <text evidence="2">Protein modification; protein ubiquitination.</text>
</comment>
<gene>
    <name evidence="10" type="ORF">SBAD_LOCUS9269</name>
</gene>
<dbReference type="Gene3D" id="3.90.1750.10">
    <property type="entry name" value="Hect, E3 ligase catalytic domains"/>
    <property type="match status" value="1"/>
</dbReference>
<evidence type="ECO:0000256" key="4">
    <source>
        <dbReference type="ARBA" id="ARBA00022679"/>
    </source>
</evidence>
<dbReference type="GO" id="GO:0005737">
    <property type="term" value="C:cytoplasm"/>
    <property type="evidence" value="ECO:0007669"/>
    <property type="project" value="TreeGrafter"/>
</dbReference>
<dbReference type="GO" id="GO:0000209">
    <property type="term" value="P:protein polyubiquitination"/>
    <property type="evidence" value="ECO:0007669"/>
    <property type="project" value="TreeGrafter"/>
</dbReference>
<evidence type="ECO:0000313" key="10">
    <source>
        <dbReference type="EMBL" id="VDP22224.1"/>
    </source>
</evidence>
<evidence type="ECO:0000256" key="3">
    <source>
        <dbReference type="ARBA" id="ARBA00012485"/>
    </source>
</evidence>
<feature type="region of interest" description="Disordered" evidence="8">
    <location>
        <begin position="316"/>
        <end position="353"/>
    </location>
</feature>
<dbReference type="Proteomes" id="UP000270296">
    <property type="component" value="Unassembled WGS sequence"/>
</dbReference>
<organism evidence="12">
    <name type="scientific">Soboliphyme baturini</name>
    <dbReference type="NCBI Taxonomy" id="241478"/>
    <lineage>
        <taxon>Eukaryota</taxon>
        <taxon>Metazoa</taxon>
        <taxon>Ecdysozoa</taxon>
        <taxon>Nematoda</taxon>
        <taxon>Enoplea</taxon>
        <taxon>Dorylaimia</taxon>
        <taxon>Dioctophymatida</taxon>
        <taxon>Dioctophymatoidea</taxon>
        <taxon>Soboliphymatidae</taxon>
        <taxon>Soboliphyme</taxon>
    </lineage>
</organism>
<comment type="catalytic activity">
    <reaction evidence="1">
        <text>S-ubiquitinyl-[E2 ubiquitin-conjugating enzyme]-L-cysteine + [acceptor protein]-L-lysine = [E2 ubiquitin-conjugating enzyme]-L-cysteine + N(6)-ubiquitinyl-[acceptor protein]-L-lysine.</text>
        <dbReference type="EC" id="2.3.2.26"/>
    </reaction>
</comment>
<evidence type="ECO:0000259" key="9">
    <source>
        <dbReference type="PROSITE" id="PS50237"/>
    </source>
</evidence>
<evidence type="ECO:0000313" key="11">
    <source>
        <dbReference type="Proteomes" id="UP000270296"/>
    </source>
</evidence>
<sequence>MTRQQQLQRQQPPDAPVDLTAFFETLPPSLRQQILSDVDDSQIALLPAHIANEARRLRSQYDEQEAARFASMSRQFSFMNFVGRREGRYSLRAPPRQNAFDRPTLRRLALPSCQQMTHNYHGLPLLDKEALSCLLVMFFMDDQQLNIARLHRLMKCLCYHATTRDWLMRAMISIMEKTADSGPGPTQMLTATESGCESARKEKVVSIKGKPDIVCTLRPRPQNWLSITISGALGAPVDVFQIQRHMVSGKRIVVPHASNLSINPLAVDAVCRNVLDSLISLAKTFPTYFLPDCLRKSDQEVGASTVTDNDTSLATSSTTLTVVSPSPKNGQQPQSTPASSKTPTTSESENRTSDWHKRLRTDFWDILLRLDSVSAVATAKRSKSATKQHFASHLEAMHYVTIEESPFGHLMLLLEHPFIKKSPTLIDKTLRLIALTANAIPLNAADKLARQDVSCTTTDEVVYLEQHLKLLVTVITNCLCGDEGYDDGRSIFIRLVRCFGTTTRRKICEYLLEAAQMLGCKLRDEIKMLLAELTAVFPSRELQLVTVSNLTVKDSVQHCLLRTINVVMMLRESINAPSSSLPVADASALESEAALPDITSTHSATGTVETTAAAEGGDAVQPSASDTQQPAESTSCNLAPDTEPPVVQKESSEDKANDEEISAESTPLSRLLNLEDLWEMLSECLNLLAEASDPHAVLIFQPAVEAFFLVHAGERKKKDVLPPAEAPVAPTESAIDSTHVSDGSVVVPSPTTETAAGPASSVVEATGTDAMKFLRFAGSVVRVVLMIHNRHCHLGHFVEKHRTVLNQILRQSTQHLADGPFAVLVSYTRILDFDIKRKYFRKELERIDQGFRREDVVVRIRRDHVFQDSFRELFRLRSHEWISRFYIIFEGEEGQDAGGLLREWFSVITREIFNPNYALFMTSPGDRVTYMINPSSYVNREHLDYFKFIGRLIAKAVYDNKLLDCYFTRAFYKHILGKLVKYTDIESEDPSFYQSLVYLLENPVSQLGYDLTFSLEVR</sequence>
<dbReference type="EMBL" id="UZAM01012519">
    <property type="protein sequence ID" value="VDP22224.1"/>
    <property type="molecule type" value="Genomic_DNA"/>
</dbReference>
<dbReference type="PANTHER" id="PTHR11254">
    <property type="entry name" value="HECT DOMAIN UBIQUITIN-PROTEIN LIGASE"/>
    <property type="match status" value="1"/>
</dbReference>
<dbReference type="Pfam" id="PF00632">
    <property type="entry name" value="HECT"/>
    <property type="match status" value="1"/>
</dbReference>
<evidence type="ECO:0000256" key="7">
    <source>
        <dbReference type="PROSITE-ProRule" id="PRU00104"/>
    </source>
</evidence>
<dbReference type="WBParaSite" id="SBAD_0000960001-mRNA-1">
    <property type="protein sequence ID" value="SBAD_0000960001-mRNA-1"/>
    <property type="gene ID" value="SBAD_0000960001"/>
</dbReference>
<keyword evidence="4" id="KW-0808">Transferase</keyword>
<keyword evidence="11" id="KW-1185">Reference proteome</keyword>
<dbReference type="GO" id="GO:0005634">
    <property type="term" value="C:nucleus"/>
    <property type="evidence" value="ECO:0007669"/>
    <property type="project" value="TreeGrafter"/>
</dbReference>
<feature type="domain" description="HECT" evidence="9">
    <location>
        <begin position="872"/>
        <end position="1018"/>
    </location>
</feature>
<comment type="similarity">
    <text evidence="6">Belongs to the UPL family. TOM1/PTR1 subfamily.</text>
</comment>
<dbReference type="InterPro" id="IPR000569">
    <property type="entry name" value="HECT_dom"/>
</dbReference>
<dbReference type="GO" id="GO:0061630">
    <property type="term" value="F:ubiquitin protein ligase activity"/>
    <property type="evidence" value="ECO:0007669"/>
    <property type="project" value="UniProtKB-EC"/>
</dbReference>
<reference evidence="10 11" key="2">
    <citation type="submission" date="2018-11" db="EMBL/GenBank/DDBJ databases">
        <authorList>
            <consortium name="Pathogen Informatics"/>
        </authorList>
    </citation>
    <scope>NUCLEOTIDE SEQUENCE [LARGE SCALE GENOMIC DNA]</scope>
</reference>
<dbReference type="PROSITE" id="PS50237">
    <property type="entry name" value="HECT"/>
    <property type="match status" value="1"/>
</dbReference>
<dbReference type="GO" id="GO:0006511">
    <property type="term" value="P:ubiquitin-dependent protein catabolic process"/>
    <property type="evidence" value="ECO:0007669"/>
    <property type="project" value="TreeGrafter"/>
</dbReference>
<evidence type="ECO:0000256" key="5">
    <source>
        <dbReference type="ARBA" id="ARBA00022786"/>
    </source>
</evidence>
<dbReference type="OrthoDB" id="423283at2759"/>
<dbReference type="AlphaFoldDB" id="A0A183J071"/>
<feature type="compositionally biased region" description="Polar residues" evidence="8">
    <location>
        <begin position="622"/>
        <end position="637"/>
    </location>
</feature>
<evidence type="ECO:0000256" key="1">
    <source>
        <dbReference type="ARBA" id="ARBA00000885"/>
    </source>
</evidence>
<dbReference type="Pfam" id="PF14377">
    <property type="entry name" value="UBM"/>
    <property type="match status" value="1"/>
</dbReference>
<keyword evidence="5 7" id="KW-0833">Ubl conjugation pathway</keyword>
<evidence type="ECO:0000313" key="12">
    <source>
        <dbReference type="WBParaSite" id="SBAD_0000960001-mRNA-1"/>
    </source>
</evidence>
<dbReference type="FunFam" id="3.90.1750.10:FF:000003">
    <property type="entry name" value="E3 ubiquitin-protein ligase UPL1"/>
    <property type="match status" value="1"/>
</dbReference>
<evidence type="ECO:0000256" key="2">
    <source>
        <dbReference type="ARBA" id="ARBA00004906"/>
    </source>
</evidence>
<dbReference type="SMART" id="SM00119">
    <property type="entry name" value="HECTc"/>
    <property type="match status" value="1"/>
</dbReference>
<dbReference type="PANTHER" id="PTHR11254:SF67">
    <property type="entry name" value="E3 UBIQUITIN-PROTEIN LIGASE HUWE1"/>
    <property type="match status" value="1"/>
</dbReference>
<protein>
    <recommendedName>
        <fullName evidence="3">HECT-type E3 ubiquitin transferase</fullName>
        <ecNumber evidence="3">2.3.2.26</ecNumber>
    </recommendedName>
</protein>
<feature type="region of interest" description="Disordered" evidence="8">
    <location>
        <begin position="615"/>
        <end position="666"/>
    </location>
</feature>
<comment type="caution">
    <text evidence="7">Lacks conserved residue(s) required for the propagation of feature annotation.</text>
</comment>